<proteinExistence type="predicted"/>
<evidence type="ECO:0000313" key="2">
    <source>
        <dbReference type="Proteomes" id="UP000235464"/>
    </source>
</evidence>
<dbReference type="Gene3D" id="3.90.550.10">
    <property type="entry name" value="Spore Coat Polysaccharide Biosynthesis Protein SpsA, Chain A"/>
    <property type="match status" value="1"/>
</dbReference>
<reference evidence="2" key="1">
    <citation type="submission" date="2017-11" db="EMBL/GenBank/DDBJ databases">
        <authorList>
            <person name="Wibberg D."/>
        </authorList>
    </citation>
    <scope>NUCLEOTIDE SEQUENCE [LARGE SCALE GENOMIC DNA]</scope>
</reference>
<protein>
    <submittedName>
        <fullName evidence="1">Pseudaminic acid CMP-transferase</fullName>
    </submittedName>
</protein>
<dbReference type="SUPFAM" id="SSF53448">
    <property type="entry name" value="Nucleotide-diphospho-sugar transferases"/>
    <property type="match status" value="1"/>
</dbReference>
<keyword evidence="2" id="KW-1185">Reference proteome</keyword>
<dbReference type="Proteomes" id="UP000235464">
    <property type="component" value="Chromosome I"/>
</dbReference>
<dbReference type="AlphaFoldDB" id="A0A2N9B225"/>
<dbReference type="OrthoDB" id="9805604at2"/>
<sequence>MKAVIPAKNSSSRVPGKNFRAFHEGRSLFDIKVGQLLRHLPPEDIYASSEDPAVAEHTDRLGINFLPREPHLALNETPYAHVVNEVCRQVPGDDDIAWCHVTDPMFDDIGACLKTWEDVREEHDALVVVYPFRAYLLDTDHRPMGFGFGPWHTPSQQLPVRYELGFTFSLLRRSTAVTLGPIGARPYWFHARNRLVDIDDEDDFAMAQVMYERLARPAQ</sequence>
<evidence type="ECO:0000313" key="1">
    <source>
        <dbReference type="EMBL" id="SOR77382.1"/>
    </source>
</evidence>
<dbReference type="GO" id="GO:0016740">
    <property type="term" value="F:transferase activity"/>
    <property type="evidence" value="ECO:0007669"/>
    <property type="project" value="UniProtKB-KW"/>
</dbReference>
<accession>A0A2N9B225</accession>
<dbReference type="EMBL" id="LT963352">
    <property type="protein sequence ID" value="SOR77382.1"/>
    <property type="molecule type" value="Genomic_DNA"/>
</dbReference>
<organism evidence="1 2">
    <name type="scientific">Streptomyces chartreusis NRRL 3882</name>
    <dbReference type="NCBI Taxonomy" id="1079985"/>
    <lineage>
        <taxon>Bacteria</taxon>
        <taxon>Bacillati</taxon>
        <taxon>Actinomycetota</taxon>
        <taxon>Actinomycetes</taxon>
        <taxon>Kitasatosporales</taxon>
        <taxon>Streptomycetaceae</taxon>
        <taxon>Streptomyces</taxon>
    </lineage>
</organism>
<keyword evidence="1" id="KW-0808">Transferase</keyword>
<dbReference type="InterPro" id="IPR029044">
    <property type="entry name" value="Nucleotide-diphossugar_trans"/>
</dbReference>
<dbReference type="RefSeq" id="WP_010047324.1">
    <property type="nucleotide sequence ID" value="NZ_LT962942.1"/>
</dbReference>
<gene>
    <name evidence="1" type="ORF">SCNRRL3882_0854</name>
</gene>
<name>A0A2N9B225_STRCX</name>